<dbReference type="PRINTS" id="PR00208">
    <property type="entry name" value="GLIADGLUTEN"/>
</dbReference>
<keyword evidence="1 6" id="KW-0732">Signal</keyword>
<dbReference type="GO" id="GO:0045735">
    <property type="term" value="F:nutrient reservoir activity"/>
    <property type="evidence" value="ECO:0007669"/>
    <property type="project" value="UniProtKB-KW"/>
</dbReference>
<organism evidence="8 9">
    <name type="scientific">Triticum urartu</name>
    <name type="common">Red wild einkorn</name>
    <name type="synonym">Crithodium urartu</name>
    <dbReference type="NCBI Taxonomy" id="4572"/>
    <lineage>
        <taxon>Eukaryota</taxon>
        <taxon>Viridiplantae</taxon>
        <taxon>Streptophyta</taxon>
        <taxon>Embryophyta</taxon>
        <taxon>Tracheophyta</taxon>
        <taxon>Spermatophyta</taxon>
        <taxon>Magnoliopsida</taxon>
        <taxon>Liliopsida</taxon>
        <taxon>Poales</taxon>
        <taxon>Poaceae</taxon>
        <taxon>BOP clade</taxon>
        <taxon>Pooideae</taxon>
        <taxon>Triticodae</taxon>
        <taxon>Triticeae</taxon>
        <taxon>Triticinae</taxon>
        <taxon>Triticum</taxon>
    </lineage>
</organism>
<evidence type="ECO:0000256" key="2">
    <source>
        <dbReference type="ARBA" id="ARBA00022761"/>
    </source>
</evidence>
<dbReference type="Proteomes" id="UP000015106">
    <property type="component" value="Chromosome 7"/>
</dbReference>
<evidence type="ECO:0000256" key="3">
    <source>
        <dbReference type="ARBA" id="ARBA00023129"/>
    </source>
</evidence>
<dbReference type="Gramene" id="TuG1812G0700000392.01.T01">
    <property type="protein sequence ID" value="TuG1812G0700000392.01.T01"/>
    <property type="gene ID" value="TuG1812G0700000392.01"/>
</dbReference>
<dbReference type="InterPro" id="IPR036312">
    <property type="entry name" value="Bifun_inhib/LTP/seed_sf"/>
</dbReference>
<keyword evidence="3" id="KW-0708">Seed storage protein</keyword>
<dbReference type="Pfam" id="PF13016">
    <property type="entry name" value="Gliadin"/>
    <property type="match status" value="1"/>
</dbReference>
<dbReference type="AlphaFoldDB" id="A0A8R7QXQ7"/>
<protein>
    <recommendedName>
        <fullName evidence="7">Bifunctional inhibitor/plant lipid transfer protein/seed storage helical domain-containing protein</fullName>
    </recommendedName>
</protein>
<proteinExistence type="inferred from homology"/>
<evidence type="ECO:0000256" key="6">
    <source>
        <dbReference type="SAM" id="SignalP"/>
    </source>
</evidence>
<feature type="domain" description="Bifunctional inhibitor/plant lipid transfer protein/seed storage helical" evidence="7">
    <location>
        <begin position="33"/>
        <end position="105"/>
    </location>
</feature>
<keyword evidence="9" id="KW-1185">Reference proteome</keyword>
<sequence>MKTMFILALIALAATSVVAQLDTTCSQGYGQCQQQPQQQPQPQPQPQMNTCAAFLQQCSQTPYVQSQMWQASGCQLMRQQCCQPLAQISEQARCQAVCSVSQIIMRQQHRQSFGQHQQQQGQSFGQPQQQVPVEIMRMVLQTLPSMCRVNIPQYCTTTPCSTITPAIYSIPMTATCVGGAC</sequence>
<dbReference type="PANTHER" id="PTHR33454">
    <property type="entry name" value="PROLAMIN PPROL 14P"/>
    <property type="match status" value="1"/>
</dbReference>
<evidence type="ECO:0000259" key="7">
    <source>
        <dbReference type="Pfam" id="PF13016"/>
    </source>
</evidence>
<accession>A0A8R7QXQ7</accession>
<dbReference type="CDD" id="cd00261">
    <property type="entry name" value="AAI_SS"/>
    <property type="match status" value="1"/>
</dbReference>
<evidence type="ECO:0000313" key="8">
    <source>
        <dbReference type="EnsemblPlants" id="TuG1812G0700000392.01.T01"/>
    </source>
</evidence>
<dbReference type="PANTHER" id="PTHR33454:SF19">
    <property type="entry name" value="PROLAMIN PPROL 14P"/>
    <property type="match status" value="1"/>
</dbReference>
<gene>
    <name evidence="8" type="primary">LOC125522762</name>
</gene>
<dbReference type="SUPFAM" id="SSF47699">
    <property type="entry name" value="Bifunctional inhibitor/lipid-transfer protein/seed storage 2S albumin"/>
    <property type="match status" value="1"/>
</dbReference>
<evidence type="ECO:0000313" key="9">
    <source>
        <dbReference type="Proteomes" id="UP000015106"/>
    </source>
</evidence>
<feature type="chain" id="PRO_5035803136" description="Bifunctional inhibitor/plant lipid transfer protein/seed storage helical domain-containing protein" evidence="6">
    <location>
        <begin position="20"/>
        <end position="181"/>
    </location>
</feature>
<comment type="function">
    <text evidence="5">Seed storage protein. Not integrated in the gluten polymer through disulfide bonds, unless incorporated by reduction and reoxidation during dough making. Increases dough strength and bread volume, but decreases dough stability when added into a base wheat flour.</text>
</comment>
<comment type="similarity">
    <text evidence="4">Belongs to the prolamin family.</text>
</comment>
<evidence type="ECO:0000256" key="4">
    <source>
        <dbReference type="ARBA" id="ARBA00023784"/>
    </source>
</evidence>
<name>A0A8R7QXQ7_TRIUA</name>
<dbReference type="InterPro" id="IPR001954">
    <property type="entry name" value="Glia_glutenin"/>
</dbReference>
<reference evidence="9" key="1">
    <citation type="journal article" date="2013" name="Nature">
        <title>Draft genome of the wheat A-genome progenitor Triticum urartu.</title>
        <authorList>
            <person name="Ling H.Q."/>
            <person name="Zhao S."/>
            <person name="Liu D."/>
            <person name="Wang J."/>
            <person name="Sun H."/>
            <person name="Zhang C."/>
            <person name="Fan H."/>
            <person name="Li D."/>
            <person name="Dong L."/>
            <person name="Tao Y."/>
            <person name="Gao C."/>
            <person name="Wu H."/>
            <person name="Li Y."/>
            <person name="Cui Y."/>
            <person name="Guo X."/>
            <person name="Zheng S."/>
            <person name="Wang B."/>
            <person name="Yu K."/>
            <person name="Liang Q."/>
            <person name="Yang W."/>
            <person name="Lou X."/>
            <person name="Chen J."/>
            <person name="Feng M."/>
            <person name="Jian J."/>
            <person name="Zhang X."/>
            <person name="Luo G."/>
            <person name="Jiang Y."/>
            <person name="Liu J."/>
            <person name="Wang Z."/>
            <person name="Sha Y."/>
            <person name="Zhang B."/>
            <person name="Wu H."/>
            <person name="Tang D."/>
            <person name="Shen Q."/>
            <person name="Xue P."/>
            <person name="Zou S."/>
            <person name="Wang X."/>
            <person name="Liu X."/>
            <person name="Wang F."/>
            <person name="Yang Y."/>
            <person name="An X."/>
            <person name="Dong Z."/>
            <person name="Zhang K."/>
            <person name="Zhang X."/>
            <person name="Luo M.C."/>
            <person name="Dvorak J."/>
            <person name="Tong Y."/>
            <person name="Wang J."/>
            <person name="Yang H."/>
            <person name="Li Z."/>
            <person name="Wang D."/>
            <person name="Zhang A."/>
            <person name="Wang J."/>
        </authorList>
    </citation>
    <scope>NUCLEOTIDE SEQUENCE</scope>
    <source>
        <strain evidence="9">cv. G1812</strain>
    </source>
</reference>
<evidence type="ECO:0000256" key="5">
    <source>
        <dbReference type="ARBA" id="ARBA00037429"/>
    </source>
</evidence>
<evidence type="ECO:0000256" key="1">
    <source>
        <dbReference type="ARBA" id="ARBA00022729"/>
    </source>
</evidence>
<reference evidence="8" key="3">
    <citation type="submission" date="2022-06" db="UniProtKB">
        <authorList>
            <consortium name="EnsemblPlants"/>
        </authorList>
    </citation>
    <scope>IDENTIFICATION</scope>
</reference>
<reference evidence="8" key="2">
    <citation type="submission" date="2018-03" db="EMBL/GenBank/DDBJ databases">
        <title>The Triticum urartu genome reveals the dynamic nature of wheat genome evolution.</title>
        <authorList>
            <person name="Ling H."/>
            <person name="Ma B."/>
            <person name="Shi X."/>
            <person name="Liu H."/>
            <person name="Dong L."/>
            <person name="Sun H."/>
            <person name="Cao Y."/>
            <person name="Gao Q."/>
            <person name="Zheng S."/>
            <person name="Li Y."/>
            <person name="Yu Y."/>
            <person name="Du H."/>
            <person name="Qi M."/>
            <person name="Li Y."/>
            <person name="Yu H."/>
            <person name="Cui Y."/>
            <person name="Wang N."/>
            <person name="Chen C."/>
            <person name="Wu H."/>
            <person name="Zhao Y."/>
            <person name="Zhang J."/>
            <person name="Li Y."/>
            <person name="Zhou W."/>
            <person name="Zhang B."/>
            <person name="Hu W."/>
            <person name="Eijk M."/>
            <person name="Tang J."/>
            <person name="Witsenboer H."/>
            <person name="Zhao S."/>
            <person name="Li Z."/>
            <person name="Zhang A."/>
            <person name="Wang D."/>
            <person name="Liang C."/>
        </authorList>
    </citation>
    <scope>NUCLEOTIDE SEQUENCE [LARGE SCALE GENOMIC DNA]</scope>
    <source>
        <strain evidence="8">cv. G1812</strain>
    </source>
</reference>
<feature type="signal peptide" evidence="6">
    <location>
        <begin position="1"/>
        <end position="19"/>
    </location>
</feature>
<keyword evidence="2" id="KW-0758">Storage protein</keyword>
<dbReference type="EnsemblPlants" id="TuG1812G0700000392.01.T01">
    <property type="protein sequence ID" value="TuG1812G0700000392.01.T01"/>
    <property type="gene ID" value="TuG1812G0700000392.01"/>
</dbReference>
<dbReference type="InterPro" id="IPR016140">
    <property type="entry name" value="Bifunc_inhib/LTP/seed_store"/>
</dbReference>
<dbReference type="Gene3D" id="1.10.110.10">
    <property type="entry name" value="Plant lipid-transfer and hydrophobic proteins"/>
    <property type="match status" value="1"/>
</dbReference>